<keyword evidence="2" id="KW-0678">Repressor</keyword>
<dbReference type="GO" id="GO:0045892">
    <property type="term" value="P:negative regulation of DNA-templated transcription"/>
    <property type="evidence" value="ECO:0007669"/>
    <property type="project" value="InterPro"/>
</dbReference>
<reference evidence="14" key="1">
    <citation type="submission" date="2022-12" db="EMBL/GenBank/DDBJ databases">
        <title>Reference genome sequencing for broad-spectrum identification of bacterial and archaeal isolates by mass spectrometry.</title>
        <authorList>
            <person name="Sekiguchi Y."/>
            <person name="Tourlousse D.M."/>
        </authorList>
    </citation>
    <scope>NUCLEOTIDE SEQUENCE</scope>
    <source>
        <strain evidence="14">TSL-P1</strain>
    </source>
</reference>
<dbReference type="NCBIfam" id="NF007621">
    <property type="entry name" value="PRK10276.1"/>
    <property type="match status" value="1"/>
</dbReference>
<dbReference type="InterPro" id="IPR039418">
    <property type="entry name" value="LexA-like"/>
</dbReference>
<dbReference type="GO" id="GO:0009432">
    <property type="term" value="P:SOS response"/>
    <property type="evidence" value="ECO:0007669"/>
    <property type="project" value="UniProtKB-KW"/>
</dbReference>
<protein>
    <recommendedName>
        <fullName evidence="13">Peptidase S24/S26A/S26B/S26C domain-containing protein</fullName>
    </recommendedName>
</protein>
<dbReference type="GO" id="GO:0004252">
    <property type="term" value="F:serine-type endopeptidase activity"/>
    <property type="evidence" value="ECO:0007669"/>
    <property type="project" value="InterPro"/>
</dbReference>
<comment type="similarity">
    <text evidence="1 12">Belongs to the peptidase S24 family.</text>
</comment>
<feature type="domain" description="Peptidase S24/S26A/S26B/S26C" evidence="13">
    <location>
        <begin position="87"/>
        <end position="200"/>
    </location>
</feature>
<evidence type="ECO:0000256" key="6">
    <source>
        <dbReference type="ARBA" id="ARBA00022813"/>
    </source>
</evidence>
<keyword evidence="5 12" id="KW-0378">Hydrolase</keyword>
<dbReference type="Gene3D" id="2.10.109.10">
    <property type="entry name" value="Umud Fragment, subunit A"/>
    <property type="match status" value="1"/>
</dbReference>
<comment type="caution">
    <text evidence="14">The sequence shown here is derived from an EMBL/GenBank/DDBJ whole genome shotgun (WGS) entry which is preliminary data.</text>
</comment>
<evidence type="ECO:0000256" key="4">
    <source>
        <dbReference type="ARBA" id="ARBA00022763"/>
    </source>
</evidence>
<evidence type="ECO:0000256" key="7">
    <source>
        <dbReference type="ARBA" id="ARBA00023015"/>
    </source>
</evidence>
<organism evidence="14 15">
    <name type="scientific">Thermodesulfovibrio yellowstonii</name>
    <dbReference type="NCBI Taxonomy" id="28262"/>
    <lineage>
        <taxon>Bacteria</taxon>
        <taxon>Pseudomonadati</taxon>
        <taxon>Nitrospirota</taxon>
        <taxon>Thermodesulfovibrionia</taxon>
        <taxon>Thermodesulfovibrionales</taxon>
        <taxon>Thermodesulfovibrionaceae</taxon>
        <taxon>Thermodesulfovibrio</taxon>
    </lineage>
</organism>
<keyword evidence="3" id="KW-0235">DNA replication</keyword>
<dbReference type="GO" id="GO:0006281">
    <property type="term" value="P:DNA repair"/>
    <property type="evidence" value="ECO:0007669"/>
    <property type="project" value="UniProtKB-KW"/>
</dbReference>
<keyword evidence="10" id="KW-0234">DNA repair</keyword>
<dbReference type="PANTHER" id="PTHR33516">
    <property type="entry name" value="LEXA REPRESSOR"/>
    <property type="match status" value="1"/>
</dbReference>
<evidence type="ECO:0000256" key="10">
    <source>
        <dbReference type="ARBA" id="ARBA00023204"/>
    </source>
</evidence>
<evidence type="ECO:0000313" key="14">
    <source>
        <dbReference type="EMBL" id="GLI54249.1"/>
    </source>
</evidence>
<evidence type="ECO:0000256" key="1">
    <source>
        <dbReference type="ARBA" id="ARBA00007484"/>
    </source>
</evidence>
<evidence type="ECO:0000256" key="3">
    <source>
        <dbReference type="ARBA" id="ARBA00022705"/>
    </source>
</evidence>
<dbReference type="GO" id="GO:0006260">
    <property type="term" value="P:DNA replication"/>
    <property type="evidence" value="ECO:0007669"/>
    <property type="project" value="UniProtKB-KW"/>
</dbReference>
<dbReference type="EMBL" id="BSDX01000001">
    <property type="protein sequence ID" value="GLI54249.1"/>
    <property type="molecule type" value="Genomic_DNA"/>
</dbReference>
<dbReference type="Pfam" id="PF00717">
    <property type="entry name" value="Peptidase_S24"/>
    <property type="match status" value="1"/>
</dbReference>
<dbReference type="GO" id="GO:0003677">
    <property type="term" value="F:DNA binding"/>
    <property type="evidence" value="ECO:0007669"/>
    <property type="project" value="UniProtKB-KW"/>
</dbReference>
<keyword evidence="4" id="KW-0227">DNA damage</keyword>
<sequence length="207" mass="23585">MPLDSERRFNYNLNTNEQRLRERFERIALFYHEKGRMPSYSEIGELCGFRSKNASFKLVEKLIKLEFLSKDEKGRLIPVKTLNNVRVLGTVEAGFPSPAEEELLDTLSLDRWLISNPASTFMLRVTGDSMIEAGILPGDMVLVDRSLIPKNGDIVIAQVDGQWTMKYFSKRGKDVTLIPANQKYKPIKPKNELNVAGVVVSVIRKLR</sequence>
<name>A0A9W6GFC1_9BACT</name>
<evidence type="ECO:0000259" key="13">
    <source>
        <dbReference type="Pfam" id="PF00717"/>
    </source>
</evidence>
<dbReference type="InterPro" id="IPR006200">
    <property type="entry name" value="LexA"/>
</dbReference>
<accession>A0A9W6GFC1</accession>
<evidence type="ECO:0000256" key="8">
    <source>
        <dbReference type="ARBA" id="ARBA00023125"/>
    </source>
</evidence>
<proteinExistence type="inferred from homology"/>
<dbReference type="SUPFAM" id="SSF51306">
    <property type="entry name" value="LexA/Signal peptidase"/>
    <property type="match status" value="1"/>
</dbReference>
<evidence type="ECO:0000256" key="11">
    <source>
        <dbReference type="ARBA" id="ARBA00023236"/>
    </source>
</evidence>
<dbReference type="NCBIfam" id="TIGR00498">
    <property type="entry name" value="lexA"/>
    <property type="match status" value="1"/>
</dbReference>
<dbReference type="InterPro" id="IPR036388">
    <property type="entry name" value="WH-like_DNA-bd_sf"/>
</dbReference>
<dbReference type="Proteomes" id="UP001144297">
    <property type="component" value="Unassembled WGS sequence"/>
</dbReference>
<keyword evidence="7" id="KW-0805">Transcription regulation</keyword>
<dbReference type="InterPro" id="IPR036286">
    <property type="entry name" value="LexA/Signal_pep-like_sf"/>
</dbReference>
<evidence type="ECO:0000256" key="5">
    <source>
        <dbReference type="ARBA" id="ARBA00022801"/>
    </source>
</evidence>
<evidence type="ECO:0000256" key="12">
    <source>
        <dbReference type="RuleBase" id="RU003991"/>
    </source>
</evidence>
<dbReference type="CDD" id="cd06529">
    <property type="entry name" value="S24_LexA-like"/>
    <property type="match status" value="1"/>
</dbReference>
<dbReference type="InterPro" id="IPR050077">
    <property type="entry name" value="LexA_repressor"/>
</dbReference>
<keyword evidence="6 12" id="KW-0068">Autocatalytic cleavage</keyword>
<keyword evidence="9" id="KW-0804">Transcription</keyword>
<evidence type="ECO:0000256" key="9">
    <source>
        <dbReference type="ARBA" id="ARBA00023163"/>
    </source>
</evidence>
<dbReference type="InterPro" id="IPR006197">
    <property type="entry name" value="Peptidase_S24_LexA"/>
</dbReference>
<dbReference type="AlphaFoldDB" id="A0A9W6GFC1"/>
<dbReference type="PRINTS" id="PR00726">
    <property type="entry name" value="LEXASERPTASE"/>
</dbReference>
<gene>
    <name evidence="14" type="ORF">TISLANDTSLP1_19420</name>
</gene>
<keyword evidence="8" id="KW-0238">DNA-binding</keyword>
<evidence type="ECO:0000313" key="15">
    <source>
        <dbReference type="Proteomes" id="UP001144297"/>
    </source>
</evidence>
<keyword evidence="15" id="KW-1185">Reference proteome</keyword>
<dbReference type="InterPro" id="IPR015927">
    <property type="entry name" value="Peptidase_S24_S26A/B/C"/>
</dbReference>
<dbReference type="Gene3D" id="1.10.10.10">
    <property type="entry name" value="Winged helix-like DNA-binding domain superfamily/Winged helix DNA-binding domain"/>
    <property type="match status" value="1"/>
</dbReference>
<dbReference type="PANTHER" id="PTHR33516:SF2">
    <property type="entry name" value="LEXA REPRESSOR-RELATED"/>
    <property type="match status" value="1"/>
</dbReference>
<keyword evidence="11" id="KW-0742">SOS response</keyword>
<evidence type="ECO:0000256" key="2">
    <source>
        <dbReference type="ARBA" id="ARBA00022491"/>
    </source>
</evidence>